<evidence type="ECO:0000313" key="1">
    <source>
        <dbReference type="EMBL" id="CAG7832807.1"/>
    </source>
</evidence>
<sequence length="203" mass="24093">MERKTSEENTFSYFPTLIEFSEDIIDLVWQEENKKIAEILPNITICERRSALLIISGFSQFWRQNFPFEEGTSFSDIRRAAEKLSKREAQWILDNEPIRMLEGGETDTPKLRSVIVKPKNGMIEVKIHQQQSDEDMLELMDDDPLILPSSDVEDRLCRRCFRTGHVARIFPNPRDKEAYKKKRMEDPIFNEKEKIRIRHNFKE</sequence>
<proteinExistence type="predicted"/>
<dbReference type="OrthoDB" id="115435at2759"/>
<name>A0A8J2LME4_9HEXA</name>
<dbReference type="Proteomes" id="UP000708208">
    <property type="component" value="Unassembled WGS sequence"/>
</dbReference>
<comment type="caution">
    <text evidence="1">The sequence shown here is derived from an EMBL/GenBank/DDBJ whole genome shotgun (WGS) entry which is preliminary data.</text>
</comment>
<organism evidence="1 2">
    <name type="scientific">Allacma fusca</name>
    <dbReference type="NCBI Taxonomy" id="39272"/>
    <lineage>
        <taxon>Eukaryota</taxon>
        <taxon>Metazoa</taxon>
        <taxon>Ecdysozoa</taxon>
        <taxon>Arthropoda</taxon>
        <taxon>Hexapoda</taxon>
        <taxon>Collembola</taxon>
        <taxon>Symphypleona</taxon>
        <taxon>Sminthuridae</taxon>
        <taxon>Allacma</taxon>
    </lineage>
</organism>
<protein>
    <submittedName>
        <fullName evidence="1">Uncharacterized protein</fullName>
    </submittedName>
</protein>
<reference evidence="1" key="1">
    <citation type="submission" date="2021-06" db="EMBL/GenBank/DDBJ databases">
        <authorList>
            <person name="Hodson N. C."/>
            <person name="Mongue J. A."/>
            <person name="Jaron S. K."/>
        </authorList>
    </citation>
    <scope>NUCLEOTIDE SEQUENCE</scope>
</reference>
<dbReference type="EMBL" id="CAJVCH010567040">
    <property type="protein sequence ID" value="CAG7832807.1"/>
    <property type="molecule type" value="Genomic_DNA"/>
</dbReference>
<accession>A0A8J2LME4</accession>
<keyword evidence="2" id="KW-1185">Reference proteome</keyword>
<evidence type="ECO:0000313" key="2">
    <source>
        <dbReference type="Proteomes" id="UP000708208"/>
    </source>
</evidence>
<dbReference type="AlphaFoldDB" id="A0A8J2LME4"/>
<gene>
    <name evidence="1" type="ORF">AFUS01_LOCUS42473</name>
</gene>